<protein>
    <submittedName>
        <fullName evidence="1">Uncharacterized protein</fullName>
    </submittedName>
</protein>
<proteinExistence type="predicted"/>
<organism evidence="1">
    <name type="scientific">Harvfovirus sp</name>
    <dbReference type="NCBI Taxonomy" id="2487768"/>
    <lineage>
        <taxon>Viruses</taxon>
        <taxon>Varidnaviria</taxon>
        <taxon>Bamfordvirae</taxon>
        <taxon>Nucleocytoviricota</taxon>
        <taxon>Megaviricetes</taxon>
        <taxon>Imitervirales</taxon>
        <taxon>Mimiviridae</taxon>
        <taxon>Klosneuvirinae</taxon>
    </lineage>
</organism>
<gene>
    <name evidence="1" type="ORF">Harvfovirus70_3</name>
</gene>
<reference evidence="1" key="1">
    <citation type="submission" date="2018-10" db="EMBL/GenBank/DDBJ databases">
        <title>Hidden diversity of soil giant viruses.</title>
        <authorList>
            <person name="Schulz F."/>
            <person name="Alteio L."/>
            <person name="Goudeau D."/>
            <person name="Ryan E.M."/>
            <person name="Malmstrom R.R."/>
            <person name="Blanchard J."/>
            <person name="Woyke T."/>
        </authorList>
    </citation>
    <scope>NUCLEOTIDE SEQUENCE</scope>
    <source>
        <strain evidence="1">HAV1</strain>
    </source>
</reference>
<sequence length="51" mass="6479">MVVKQRVKYLKMFIRYLGYLVRYYFRICEKRYQFGGRGYVDARWNFNQKLI</sequence>
<evidence type="ECO:0000313" key="1">
    <source>
        <dbReference type="EMBL" id="AYV81857.1"/>
    </source>
</evidence>
<name>A0A3G5A3S1_9VIRU</name>
<accession>A0A3G5A3S1</accession>
<dbReference type="EMBL" id="MK072312">
    <property type="protein sequence ID" value="AYV81857.1"/>
    <property type="molecule type" value="Genomic_DNA"/>
</dbReference>